<protein>
    <submittedName>
        <fullName evidence="9">DUF1772-domain-containing protein</fullName>
    </submittedName>
</protein>
<dbReference type="InterPro" id="IPR013901">
    <property type="entry name" value="Anthrone_oxy"/>
</dbReference>
<accession>A0ABR2I7J0</accession>
<proteinExistence type="inferred from homology"/>
<keyword evidence="2 8" id="KW-0812">Transmembrane</keyword>
<keyword evidence="10" id="KW-1185">Reference proteome</keyword>
<feature type="transmembrane region" description="Helical" evidence="8">
    <location>
        <begin position="12"/>
        <end position="40"/>
    </location>
</feature>
<dbReference type="EMBL" id="JAPCWZ010000006">
    <property type="protein sequence ID" value="KAK8858991.1"/>
    <property type="molecule type" value="Genomic_DNA"/>
</dbReference>
<sequence length="170" mass="18172">MPAKSKPAPSPASAIGVPAIAVVSGAFLSGAMTSLAAFAVPVLLDTNQDASHAVRQWARLYHYGHIYLPALCVATCGLYGFAAYRKKAANRSQWSRYALSAIITIAMVPFTWIFMAPTNNILFGLDASGSAGDLLFVRGLLVKWAWLHVTRSATPLLGAYLGFQTLLSEL</sequence>
<keyword evidence="4" id="KW-0560">Oxidoreductase</keyword>
<organism evidence="9 10">
    <name type="scientific">Apiospora arundinis</name>
    <dbReference type="NCBI Taxonomy" id="335852"/>
    <lineage>
        <taxon>Eukaryota</taxon>
        <taxon>Fungi</taxon>
        <taxon>Dikarya</taxon>
        <taxon>Ascomycota</taxon>
        <taxon>Pezizomycotina</taxon>
        <taxon>Sordariomycetes</taxon>
        <taxon>Xylariomycetidae</taxon>
        <taxon>Amphisphaeriales</taxon>
        <taxon>Apiosporaceae</taxon>
        <taxon>Apiospora</taxon>
    </lineage>
</organism>
<reference evidence="9 10" key="1">
    <citation type="journal article" date="2024" name="IMA Fungus">
        <title>Apiospora arundinis, a panoply of carbohydrate-active enzymes and secondary metabolites.</title>
        <authorList>
            <person name="Sorensen T."/>
            <person name="Petersen C."/>
            <person name="Muurmann A.T."/>
            <person name="Christiansen J.V."/>
            <person name="Brundto M.L."/>
            <person name="Overgaard C.K."/>
            <person name="Boysen A.T."/>
            <person name="Wollenberg R.D."/>
            <person name="Larsen T.O."/>
            <person name="Sorensen J.L."/>
            <person name="Nielsen K.L."/>
            <person name="Sondergaard T.E."/>
        </authorList>
    </citation>
    <scope>NUCLEOTIDE SEQUENCE [LARGE SCALE GENOMIC DNA]</scope>
    <source>
        <strain evidence="9 10">AAU 773</strain>
    </source>
</reference>
<keyword evidence="6 8" id="KW-0472">Membrane</keyword>
<name>A0ABR2I7J0_9PEZI</name>
<dbReference type="PANTHER" id="PTHR35042:SF3">
    <property type="entry name" value="ANTHRONE OXYGENASE-RELATED"/>
    <property type="match status" value="1"/>
</dbReference>
<dbReference type="PANTHER" id="PTHR35042">
    <property type="entry name" value="ANTHRONE OXYGENASE ENCC"/>
    <property type="match status" value="1"/>
</dbReference>
<feature type="transmembrane region" description="Helical" evidence="8">
    <location>
        <begin position="60"/>
        <end position="82"/>
    </location>
</feature>
<evidence type="ECO:0000256" key="8">
    <source>
        <dbReference type="SAM" id="Phobius"/>
    </source>
</evidence>
<keyword evidence="5" id="KW-0503">Monooxygenase</keyword>
<comment type="caution">
    <text evidence="9">The sequence shown here is derived from an EMBL/GenBank/DDBJ whole genome shotgun (WGS) entry which is preliminary data.</text>
</comment>
<gene>
    <name evidence="9" type="ORF">PGQ11_009725</name>
</gene>
<evidence type="ECO:0000256" key="1">
    <source>
        <dbReference type="ARBA" id="ARBA00004141"/>
    </source>
</evidence>
<comment type="subcellular location">
    <subcellularLocation>
        <location evidence="1">Membrane</location>
        <topology evidence="1">Multi-pass membrane protein</topology>
    </subcellularLocation>
</comment>
<evidence type="ECO:0000313" key="9">
    <source>
        <dbReference type="EMBL" id="KAK8858991.1"/>
    </source>
</evidence>
<evidence type="ECO:0000313" key="10">
    <source>
        <dbReference type="Proteomes" id="UP001390339"/>
    </source>
</evidence>
<feature type="transmembrane region" description="Helical" evidence="8">
    <location>
        <begin position="94"/>
        <end position="115"/>
    </location>
</feature>
<evidence type="ECO:0000256" key="6">
    <source>
        <dbReference type="ARBA" id="ARBA00023136"/>
    </source>
</evidence>
<comment type="similarity">
    <text evidence="7">Belongs to the anthrone oxygenase family.</text>
</comment>
<dbReference type="Proteomes" id="UP001390339">
    <property type="component" value="Unassembled WGS sequence"/>
</dbReference>
<evidence type="ECO:0000256" key="4">
    <source>
        <dbReference type="ARBA" id="ARBA00023002"/>
    </source>
</evidence>
<evidence type="ECO:0000256" key="3">
    <source>
        <dbReference type="ARBA" id="ARBA00022989"/>
    </source>
</evidence>
<keyword evidence="3 8" id="KW-1133">Transmembrane helix</keyword>
<evidence type="ECO:0000256" key="7">
    <source>
        <dbReference type="ARBA" id="ARBA00034313"/>
    </source>
</evidence>
<evidence type="ECO:0000256" key="5">
    <source>
        <dbReference type="ARBA" id="ARBA00023033"/>
    </source>
</evidence>
<dbReference type="Pfam" id="PF08592">
    <property type="entry name" value="Anthrone_oxy"/>
    <property type="match status" value="1"/>
</dbReference>
<evidence type="ECO:0000256" key="2">
    <source>
        <dbReference type="ARBA" id="ARBA00022692"/>
    </source>
</evidence>